<organism evidence="5 6">
    <name type="scientific">Methylobrevis albus</name>
    <dbReference type="NCBI Taxonomy" id="2793297"/>
    <lineage>
        <taxon>Bacteria</taxon>
        <taxon>Pseudomonadati</taxon>
        <taxon>Pseudomonadota</taxon>
        <taxon>Alphaproteobacteria</taxon>
        <taxon>Hyphomicrobiales</taxon>
        <taxon>Pleomorphomonadaceae</taxon>
        <taxon>Methylobrevis</taxon>
    </lineage>
</organism>
<dbReference type="Gene3D" id="1.10.10.10">
    <property type="entry name" value="Winged helix-like DNA-binding domain superfamily/Winged helix DNA-binding domain"/>
    <property type="match status" value="1"/>
</dbReference>
<feature type="domain" description="HTH gntR-type" evidence="4">
    <location>
        <begin position="22"/>
        <end position="89"/>
    </location>
</feature>
<dbReference type="SUPFAM" id="SSF46785">
    <property type="entry name" value="Winged helix' DNA-binding domain"/>
    <property type="match status" value="1"/>
</dbReference>
<evidence type="ECO:0000256" key="2">
    <source>
        <dbReference type="ARBA" id="ARBA00023125"/>
    </source>
</evidence>
<keyword evidence="1" id="KW-0805">Transcription regulation</keyword>
<evidence type="ECO:0000256" key="1">
    <source>
        <dbReference type="ARBA" id="ARBA00023015"/>
    </source>
</evidence>
<sequence length="243" mass="25808">MAAAGRDAAGTFGGRAGAGLRSPRVRAIYSALLDAILANRLPPATRLPEDDLGSIYGASRTIVRSALEALAHDGVLTIEPNRGAFVASPSVADARDVFDARLLVEVQLAERAARCITAADIAALRQHLADEHAALDAGLQQRAILLSGLFHVHIAEATGQRALAGFVRELVSRSSLIVALYWRRRDAICGSHAHEELVDALARGEPDLAGARMRAHLLDILDGLDLTERPAKSIDLGDVLRDA</sequence>
<evidence type="ECO:0000259" key="4">
    <source>
        <dbReference type="PROSITE" id="PS50949"/>
    </source>
</evidence>
<dbReference type="Pfam" id="PF07729">
    <property type="entry name" value="FCD"/>
    <property type="match status" value="1"/>
</dbReference>
<dbReference type="GO" id="GO:0003700">
    <property type="term" value="F:DNA-binding transcription factor activity"/>
    <property type="evidence" value="ECO:0007669"/>
    <property type="project" value="InterPro"/>
</dbReference>
<evidence type="ECO:0000313" key="5">
    <source>
        <dbReference type="EMBL" id="MBH0239330.1"/>
    </source>
</evidence>
<dbReference type="InterPro" id="IPR036390">
    <property type="entry name" value="WH_DNA-bd_sf"/>
</dbReference>
<dbReference type="GO" id="GO:0003677">
    <property type="term" value="F:DNA binding"/>
    <property type="evidence" value="ECO:0007669"/>
    <property type="project" value="UniProtKB-KW"/>
</dbReference>
<dbReference type="CDD" id="cd07377">
    <property type="entry name" value="WHTH_GntR"/>
    <property type="match status" value="1"/>
</dbReference>
<evidence type="ECO:0000313" key="6">
    <source>
        <dbReference type="Proteomes" id="UP000631694"/>
    </source>
</evidence>
<dbReference type="EMBL" id="JADZLT010000054">
    <property type="protein sequence ID" value="MBH0239330.1"/>
    <property type="molecule type" value="Genomic_DNA"/>
</dbReference>
<dbReference type="InterPro" id="IPR036388">
    <property type="entry name" value="WH-like_DNA-bd_sf"/>
</dbReference>
<dbReference type="PROSITE" id="PS50949">
    <property type="entry name" value="HTH_GNTR"/>
    <property type="match status" value="1"/>
</dbReference>
<dbReference type="PANTHER" id="PTHR43537">
    <property type="entry name" value="TRANSCRIPTIONAL REGULATOR, GNTR FAMILY"/>
    <property type="match status" value="1"/>
</dbReference>
<dbReference type="InterPro" id="IPR008920">
    <property type="entry name" value="TF_FadR/GntR_C"/>
</dbReference>
<accession>A0A931I508</accession>
<proteinExistence type="predicted"/>
<name>A0A931I508_9HYPH</name>
<keyword evidence="6" id="KW-1185">Reference proteome</keyword>
<dbReference type="SUPFAM" id="SSF48008">
    <property type="entry name" value="GntR ligand-binding domain-like"/>
    <property type="match status" value="1"/>
</dbReference>
<reference evidence="5" key="1">
    <citation type="submission" date="2020-12" db="EMBL/GenBank/DDBJ databases">
        <title>Methylobrevis albus sp. nov., isolated from fresh water lack sediment.</title>
        <authorList>
            <person name="Zou Q."/>
        </authorList>
    </citation>
    <scope>NUCLEOTIDE SEQUENCE</scope>
    <source>
        <strain evidence="5">L22</strain>
    </source>
</reference>
<dbReference type="InterPro" id="IPR000524">
    <property type="entry name" value="Tscrpt_reg_HTH_GntR"/>
</dbReference>
<keyword evidence="2" id="KW-0238">DNA-binding</keyword>
<dbReference type="SMART" id="SM00895">
    <property type="entry name" value="FCD"/>
    <property type="match status" value="1"/>
</dbReference>
<dbReference type="Pfam" id="PF00392">
    <property type="entry name" value="GntR"/>
    <property type="match status" value="1"/>
</dbReference>
<dbReference type="SMART" id="SM00345">
    <property type="entry name" value="HTH_GNTR"/>
    <property type="match status" value="1"/>
</dbReference>
<protein>
    <submittedName>
        <fullName evidence="5">GntR family transcriptional regulator</fullName>
    </submittedName>
</protein>
<dbReference type="InterPro" id="IPR011711">
    <property type="entry name" value="GntR_C"/>
</dbReference>
<comment type="caution">
    <text evidence="5">The sequence shown here is derived from an EMBL/GenBank/DDBJ whole genome shotgun (WGS) entry which is preliminary data.</text>
</comment>
<dbReference type="Gene3D" id="1.20.120.530">
    <property type="entry name" value="GntR ligand-binding domain-like"/>
    <property type="match status" value="1"/>
</dbReference>
<dbReference type="Proteomes" id="UP000631694">
    <property type="component" value="Unassembled WGS sequence"/>
</dbReference>
<evidence type="ECO:0000256" key="3">
    <source>
        <dbReference type="ARBA" id="ARBA00023163"/>
    </source>
</evidence>
<gene>
    <name evidence="5" type="ORF">I5731_16015</name>
</gene>
<dbReference type="AlphaFoldDB" id="A0A931I508"/>
<dbReference type="PANTHER" id="PTHR43537:SF53">
    <property type="entry name" value="HTH-TYPE TRANSCRIPTIONAL REPRESSOR NANR"/>
    <property type="match status" value="1"/>
</dbReference>
<keyword evidence="3" id="KW-0804">Transcription</keyword>